<dbReference type="InterPro" id="IPR008258">
    <property type="entry name" value="Transglycosylase_SLT_dom_1"/>
</dbReference>
<dbReference type="PANTHER" id="PTHR37423">
    <property type="entry name" value="SOLUBLE LYTIC MUREIN TRANSGLYCOSYLASE-RELATED"/>
    <property type="match status" value="1"/>
</dbReference>
<dbReference type="RefSeq" id="WP_123895924.1">
    <property type="nucleotide sequence ID" value="NZ_RPFJ01000001.1"/>
</dbReference>
<dbReference type="Pfam" id="PF01464">
    <property type="entry name" value="SLT"/>
    <property type="match status" value="1"/>
</dbReference>
<feature type="domain" description="Transglycosylase SLT" evidence="3">
    <location>
        <begin position="116"/>
        <end position="220"/>
    </location>
</feature>
<keyword evidence="2" id="KW-0732">Signal</keyword>
<evidence type="ECO:0000259" key="3">
    <source>
        <dbReference type="Pfam" id="PF01464"/>
    </source>
</evidence>
<dbReference type="PANTHER" id="PTHR37423:SF2">
    <property type="entry name" value="MEMBRANE-BOUND LYTIC MUREIN TRANSGLYCOSYLASE C"/>
    <property type="match status" value="1"/>
</dbReference>
<dbReference type="Proteomes" id="UP000270856">
    <property type="component" value="Unassembled WGS sequence"/>
</dbReference>
<dbReference type="InterPro" id="IPR023346">
    <property type="entry name" value="Lysozyme-like_dom_sf"/>
</dbReference>
<feature type="signal peptide" evidence="2">
    <location>
        <begin position="1"/>
        <end position="23"/>
    </location>
</feature>
<organism evidence="4 5">
    <name type="scientific">Aureibaculum marinum</name>
    <dbReference type="NCBI Taxonomy" id="2487930"/>
    <lineage>
        <taxon>Bacteria</taxon>
        <taxon>Pseudomonadati</taxon>
        <taxon>Bacteroidota</taxon>
        <taxon>Flavobacteriia</taxon>
        <taxon>Flavobacteriales</taxon>
        <taxon>Flavobacteriaceae</taxon>
        <taxon>Aureibaculum</taxon>
    </lineage>
</organism>
<gene>
    <name evidence="4" type="ORF">EGM88_00520</name>
</gene>
<evidence type="ECO:0000256" key="2">
    <source>
        <dbReference type="SAM" id="SignalP"/>
    </source>
</evidence>
<comment type="similarity">
    <text evidence="1">Belongs to the transglycosylase Slt family.</text>
</comment>
<dbReference type="Gene3D" id="1.10.530.10">
    <property type="match status" value="1"/>
</dbReference>
<protein>
    <submittedName>
        <fullName evidence="4">Lytic transglycosylase domain-containing protein</fullName>
    </submittedName>
</protein>
<dbReference type="OrthoDB" id="9815002at2"/>
<dbReference type="CDD" id="cd16894">
    <property type="entry name" value="MltD-like"/>
    <property type="match status" value="1"/>
</dbReference>
<comment type="caution">
    <text evidence="4">The sequence shown here is derived from an EMBL/GenBank/DDBJ whole genome shotgun (WGS) entry which is preliminary data.</text>
</comment>
<keyword evidence="5" id="KW-1185">Reference proteome</keyword>
<dbReference type="EMBL" id="RPFJ01000001">
    <property type="protein sequence ID" value="RPE00866.1"/>
    <property type="molecule type" value="Genomic_DNA"/>
</dbReference>
<evidence type="ECO:0000256" key="1">
    <source>
        <dbReference type="ARBA" id="ARBA00007734"/>
    </source>
</evidence>
<dbReference type="AlphaFoldDB" id="A0A3N4NY84"/>
<evidence type="ECO:0000313" key="5">
    <source>
        <dbReference type="Proteomes" id="UP000270856"/>
    </source>
</evidence>
<evidence type="ECO:0000313" key="4">
    <source>
        <dbReference type="EMBL" id="RPE00866.1"/>
    </source>
</evidence>
<feature type="chain" id="PRO_5018153047" evidence="2">
    <location>
        <begin position="24"/>
        <end position="320"/>
    </location>
</feature>
<name>A0A3N4NY84_9FLAO</name>
<proteinExistence type="inferred from homology"/>
<reference evidence="4 5" key="1">
    <citation type="submission" date="2018-11" db="EMBL/GenBank/DDBJ databases">
        <title>Aureibaculum marinum gen. nov., sp. nov., a member of the family Flavobacteriaceae isolated from the Bohai Sea.</title>
        <authorList>
            <person name="Ji X."/>
        </authorList>
    </citation>
    <scope>NUCLEOTIDE SEQUENCE [LARGE SCALE GENOMIC DNA]</scope>
    <source>
        <strain evidence="4 5">BH-SD17</strain>
    </source>
</reference>
<accession>A0A3N4NY84</accession>
<dbReference type="SUPFAM" id="SSF53955">
    <property type="entry name" value="Lysozyme-like"/>
    <property type="match status" value="1"/>
</dbReference>
<sequence length="320" mass="36703">MNKPLRILAILSLIFLSGILINAVQQDNTNIQEAGFTSSSSVKTKTNDNDVNDKFTSSTYSIKAIKIPENLEFAGERVPIEKPHIWEDVDREFLVNTYWQSNGLLWIKRAHKYFPIIEPILKEKGVPDDFKYIAVIESNLMNVTSPAGAKGFWQQLSATARENGLEVNSNVDERYHLEKTTRAACSYLLDAKETFGTWTLAAAAYHSGKGNISKYLREQMVDSYYDLLSGPNTERYLPRILAAKYILSNPKKYGFQFDESDLYTYPEYTTVKVDTPIANIAQFAKEHNTTYRELKLLNPWLRENKLNNKSRKVYFIDIPK</sequence>